<dbReference type="OrthoDB" id="676979at2759"/>
<dbReference type="InterPro" id="IPR001611">
    <property type="entry name" value="Leu-rich_rpt"/>
</dbReference>
<dbReference type="PANTHER" id="PTHR48051">
    <property type="match status" value="1"/>
</dbReference>
<name>E4XFU4_OIKDI</name>
<dbReference type="InterPro" id="IPR003591">
    <property type="entry name" value="Leu-rich_rpt_typical-subtyp"/>
</dbReference>
<evidence type="ECO:0000313" key="5">
    <source>
        <dbReference type="Proteomes" id="UP000001307"/>
    </source>
</evidence>
<dbReference type="EMBL" id="FN653046">
    <property type="protein sequence ID" value="CBY24484.1"/>
    <property type="molecule type" value="Genomic_DNA"/>
</dbReference>
<evidence type="ECO:0000313" key="4">
    <source>
        <dbReference type="EMBL" id="CBY24484.1"/>
    </source>
</evidence>
<organism evidence="4">
    <name type="scientific">Oikopleura dioica</name>
    <name type="common">Tunicate</name>
    <dbReference type="NCBI Taxonomy" id="34765"/>
    <lineage>
        <taxon>Eukaryota</taxon>
        <taxon>Metazoa</taxon>
        <taxon>Chordata</taxon>
        <taxon>Tunicata</taxon>
        <taxon>Appendicularia</taxon>
        <taxon>Copelata</taxon>
        <taxon>Oikopleuridae</taxon>
        <taxon>Oikopleura</taxon>
    </lineage>
</organism>
<dbReference type="SUPFAM" id="SSF52058">
    <property type="entry name" value="L domain-like"/>
    <property type="match status" value="1"/>
</dbReference>
<reference evidence="4" key="1">
    <citation type="journal article" date="2010" name="Science">
        <title>Plasticity of animal genome architecture unmasked by rapid evolution of a pelagic tunicate.</title>
        <authorList>
            <person name="Denoeud F."/>
            <person name="Henriet S."/>
            <person name="Mungpakdee S."/>
            <person name="Aury J.M."/>
            <person name="Da Silva C."/>
            <person name="Brinkmann H."/>
            <person name="Mikhaleva J."/>
            <person name="Olsen L.C."/>
            <person name="Jubin C."/>
            <person name="Canestro C."/>
            <person name="Bouquet J.M."/>
            <person name="Danks G."/>
            <person name="Poulain J."/>
            <person name="Campsteijn C."/>
            <person name="Adamski M."/>
            <person name="Cross I."/>
            <person name="Yadetie F."/>
            <person name="Muffato M."/>
            <person name="Louis A."/>
            <person name="Butcher S."/>
            <person name="Tsagkogeorga G."/>
            <person name="Konrad A."/>
            <person name="Singh S."/>
            <person name="Jensen M.F."/>
            <person name="Cong E.H."/>
            <person name="Eikeseth-Otteraa H."/>
            <person name="Noel B."/>
            <person name="Anthouard V."/>
            <person name="Porcel B.M."/>
            <person name="Kachouri-Lafond R."/>
            <person name="Nishino A."/>
            <person name="Ugolini M."/>
            <person name="Chourrout P."/>
            <person name="Nishida H."/>
            <person name="Aasland R."/>
            <person name="Huzurbazar S."/>
            <person name="Westhof E."/>
            <person name="Delsuc F."/>
            <person name="Lehrach H."/>
            <person name="Reinhardt R."/>
            <person name="Weissenbach J."/>
            <person name="Roy S.W."/>
            <person name="Artiguenave F."/>
            <person name="Postlethwait J.H."/>
            <person name="Manak J.R."/>
            <person name="Thompson E.M."/>
            <person name="Jaillon O."/>
            <person name="Du Pasquier L."/>
            <person name="Boudinot P."/>
            <person name="Liberles D.A."/>
            <person name="Volff J.N."/>
            <person name="Philippe H."/>
            <person name="Lenhard B."/>
            <person name="Roest Crollius H."/>
            <person name="Wincker P."/>
            <person name="Chourrout D."/>
        </authorList>
    </citation>
    <scope>NUCLEOTIDE SEQUENCE [LARGE SCALE GENOMIC DNA]</scope>
</reference>
<dbReference type="InParanoid" id="E4XFU4"/>
<protein>
    <recommendedName>
        <fullName evidence="6">Ras suppressor protein 1</fullName>
    </recommendedName>
</protein>
<evidence type="ECO:0000256" key="3">
    <source>
        <dbReference type="SAM" id="MobiDB-lite"/>
    </source>
</evidence>
<dbReference type="GO" id="GO:0005737">
    <property type="term" value="C:cytoplasm"/>
    <property type="evidence" value="ECO:0007669"/>
    <property type="project" value="TreeGrafter"/>
</dbReference>
<proteinExistence type="predicted"/>
<evidence type="ECO:0000256" key="1">
    <source>
        <dbReference type="ARBA" id="ARBA00022614"/>
    </source>
</evidence>
<keyword evidence="1" id="KW-0433">Leucine-rich repeat</keyword>
<dbReference type="AlphaFoldDB" id="E4XFU4"/>
<dbReference type="Pfam" id="PF00560">
    <property type="entry name" value="LRR_1"/>
    <property type="match status" value="1"/>
</dbReference>
<dbReference type="Proteomes" id="UP000001307">
    <property type="component" value="Unassembled WGS sequence"/>
</dbReference>
<dbReference type="InterPro" id="IPR050216">
    <property type="entry name" value="LRR_domain-containing"/>
</dbReference>
<feature type="region of interest" description="Disordered" evidence="3">
    <location>
        <begin position="250"/>
        <end position="280"/>
    </location>
</feature>
<dbReference type="InterPro" id="IPR032675">
    <property type="entry name" value="LRR_dom_sf"/>
</dbReference>
<keyword evidence="2" id="KW-0677">Repeat</keyword>
<evidence type="ECO:0000256" key="2">
    <source>
        <dbReference type="ARBA" id="ARBA00022737"/>
    </source>
</evidence>
<dbReference type="Gene3D" id="3.80.10.10">
    <property type="entry name" value="Ribonuclease Inhibitor"/>
    <property type="match status" value="2"/>
</dbReference>
<feature type="compositionally biased region" description="Basic and acidic residues" evidence="3">
    <location>
        <begin position="261"/>
        <end position="272"/>
    </location>
</feature>
<dbReference type="PANTHER" id="PTHR48051:SF1">
    <property type="entry name" value="RAS SUPPRESSOR PROTEIN 1"/>
    <property type="match status" value="1"/>
</dbReference>
<keyword evidence="5" id="KW-1185">Reference proteome</keyword>
<sequence length="280" mass="31944">MSSKVKKIVEENLRAGALSPTLSLSDKSITSLTQISSDFARFSHLSELVLAHNSIKQLTSSITNLKQLKLLNCFNNELVELPGNLSELQELTNLNLGMNKLHRLPNSFHKLSKLEILDLTYNNFNETVCEQFCEPLSKSLRALYISDNDFHHLPSKVTHLRKLQILCARDNEITVIPPEIENMDSLNELHLQGNLLSLLPPQLPNLCAKKLNVLRLERNYFIGPIENNRKKGQKALMDYLRSEEYNILYSREGGDQNAEPSADRKKEREKKRQVTVVQGQ</sequence>
<dbReference type="SMART" id="SM00369">
    <property type="entry name" value="LRR_TYP"/>
    <property type="match status" value="5"/>
</dbReference>
<gene>
    <name evidence="4" type="ORF">GSOID_T00010349001</name>
</gene>
<accession>E4XFU4</accession>
<evidence type="ECO:0008006" key="6">
    <source>
        <dbReference type="Google" id="ProtNLM"/>
    </source>
</evidence>